<evidence type="ECO:0000256" key="3">
    <source>
        <dbReference type="ARBA" id="ARBA00005034"/>
    </source>
</evidence>
<keyword evidence="8" id="KW-0223">Dioxygenase</keyword>
<keyword evidence="12" id="KW-1185">Reference proteome</keyword>
<organism evidence="11 12">
    <name type="scientific">Chenopodium quinoa</name>
    <name type="common">Quinoa</name>
    <dbReference type="NCBI Taxonomy" id="63459"/>
    <lineage>
        <taxon>Eukaryota</taxon>
        <taxon>Viridiplantae</taxon>
        <taxon>Streptophyta</taxon>
        <taxon>Embryophyta</taxon>
        <taxon>Tracheophyta</taxon>
        <taxon>Spermatophyta</taxon>
        <taxon>Magnoliopsida</taxon>
        <taxon>eudicotyledons</taxon>
        <taxon>Gunneridae</taxon>
        <taxon>Pentapetalae</taxon>
        <taxon>Caryophyllales</taxon>
        <taxon>Chenopodiaceae</taxon>
        <taxon>Chenopodioideae</taxon>
        <taxon>Atripliceae</taxon>
        <taxon>Chenopodium</taxon>
    </lineage>
</organism>
<evidence type="ECO:0000256" key="9">
    <source>
        <dbReference type="ARBA" id="ARBA00023002"/>
    </source>
</evidence>
<dbReference type="Pfam" id="PF02900">
    <property type="entry name" value="LigB"/>
    <property type="match status" value="1"/>
</dbReference>
<reference evidence="11" key="1">
    <citation type="journal article" date="2017" name="Nature">
        <title>The genome of Chenopodium quinoa.</title>
        <authorList>
            <person name="Jarvis D.E."/>
            <person name="Ho Y.S."/>
            <person name="Lightfoot D.J."/>
            <person name="Schmoeckel S.M."/>
            <person name="Li B."/>
            <person name="Borm T.J.A."/>
            <person name="Ohyanagi H."/>
            <person name="Mineta K."/>
            <person name="Michell C.T."/>
            <person name="Saber N."/>
            <person name="Kharbatia N.M."/>
            <person name="Rupper R.R."/>
            <person name="Sharp A.R."/>
            <person name="Dally N."/>
            <person name="Boughton B.A."/>
            <person name="Woo Y.H."/>
            <person name="Gao G."/>
            <person name="Schijlen E.G.W.M."/>
            <person name="Guo X."/>
            <person name="Momin A.A."/>
            <person name="Negrao S."/>
            <person name="Al-Babili S."/>
            <person name="Gehring C."/>
            <person name="Roessner U."/>
            <person name="Jung C."/>
            <person name="Murphy K."/>
            <person name="Arold S.T."/>
            <person name="Gojobori T."/>
            <person name="van der Linden C.G."/>
            <person name="van Loo E.N."/>
            <person name="Jellen E.N."/>
            <person name="Maughan P.J."/>
            <person name="Tester M."/>
        </authorList>
    </citation>
    <scope>NUCLEOTIDE SEQUENCE [LARGE SCALE GENOMIC DNA]</scope>
    <source>
        <strain evidence="11">cv. PI 614886</strain>
    </source>
</reference>
<dbReference type="InterPro" id="IPR004183">
    <property type="entry name" value="Xdiol_dOase_suB"/>
</dbReference>
<evidence type="ECO:0000256" key="4">
    <source>
        <dbReference type="ARBA" id="ARBA00007581"/>
    </source>
</evidence>
<name>A0A803KNJ8_CHEQI</name>
<evidence type="ECO:0000259" key="10">
    <source>
        <dbReference type="Pfam" id="PF02900"/>
    </source>
</evidence>
<evidence type="ECO:0000256" key="2">
    <source>
        <dbReference type="ARBA" id="ARBA00001947"/>
    </source>
</evidence>
<evidence type="ECO:0000256" key="1">
    <source>
        <dbReference type="ARBA" id="ARBA00000466"/>
    </source>
</evidence>
<dbReference type="GO" id="GO:0008270">
    <property type="term" value="F:zinc ion binding"/>
    <property type="evidence" value="ECO:0007669"/>
    <property type="project" value="InterPro"/>
</dbReference>
<dbReference type="PIRSF" id="PIRSF006157">
    <property type="entry name" value="Doxgns_DODA"/>
    <property type="match status" value="1"/>
</dbReference>
<sequence length="213" mass="23805">HTLLWNRRIIYNISVFTGSQFKYPTPGAPALAERVQELLKTSGIKNVSIDKKRGLDHGAWVPLKLMYPEANIPICQLSIQMTKDAAYHYNMGRALAPLKEEGVLIIGSGSATHNLRDFEWDAKDQEVAPWAGEFDKWLEEALISGRHEDVNNYLQKAPNARKAHPIPDHFYPLHVALGAAGETTKAELIHRSWSLGTLSFASYKFTTTPAALN</sequence>
<dbReference type="EnsemblPlants" id="AUR62000604-RA">
    <property type="protein sequence ID" value="AUR62000604-RA:cds"/>
    <property type="gene ID" value="AUR62000604"/>
</dbReference>
<dbReference type="Gramene" id="AUR62000604-RA">
    <property type="protein sequence ID" value="AUR62000604-RA:cds"/>
    <property type="gene ID" value="AUR62000604"/>
</dbReference>
<dbReference type="PANTHER" id="PTHR30096">
    <property type="entry name" value="4,5-DOPA DIOXYGENASE EXTRADIOL-LIKE PROTEIN"/>
    <property type="match status" value="1"/>
</dbReference>
<dbReference type="PANTHER" id="PTHR30096:SF0">
    <property type="entry name" value="4,5-DOPA DIOXYGENASE EXTRADIOL-LIKE PROTEIN"/>
    <property type="match status" value="1"/>
</dbReference>
<comment type="catalytic activity">
    <reaction evidence="1">
        <text>L-dopa + O2 = 4-(L-alanin-3-yl)-2-hydroxy-cis,cis-muconate 6-semialdehyde + H(+)</text>
        <dbReference type="Rhea" id="RHEA:21220"/>
        <dbReference type="ChEBI" id="CHEBI:15378"/>
        <dbReference type="ChEBI" id="CHEBI:15379"/>
        <dbReference type="ChEBI" id="CHEBI:57504"/>
        <dbReference type="ChEBI" id="CHEBI:57639"/>
        <dbReference type="EC" id="1.13.11.29"/>
    </reaction>
</comment>
<comment type="similarity">
    <text evidence="4">Belongs to the DODA-type extradiol aromatic ring-opening dioxygenase family.</text>
</comment>
<dbReference type="SUPFAM" id="SSF53213">
    <property type="entry name" value="LigB-like"/>
    <property type="match status" value="1"/>
</dbReference>
<dbReference type="Gene3D" id="3.40.830.10">
    <property type="entry name" value="LigB-like"/>
    <property type="match status" value="1"/>
</dbReference>
<keyword evidence="7" id="KW-0862">Zinc</keyword>
<feature type="domain" description="Extradiol ring-cleavage dioxygenase class III enzyme subunit B" evidence="10">
    <location>
        <begin position="17"/>
        <end position="205"/>
    </location>
</feature>
<protein>
    <recommendedName>
        <fullName evidence="5">stizolobate synthase</fullName>
        <ecNumber evidence="5">1.13.11.29</ecNumber>
    </recommendedName>
</protein>
<evidence type="ECO:0000313" key="12">
    <source>
        <dbReference type="Proteomes" id="UP000596660"/>
    </source>
</evidence>
<proteinExistence type="inferred from homology"/>
<keyword evidence="6" id="KW-0479">Metal-binding</keyword>
<comment type="pathway">
    <text evidence="3">Pigment biosynthesis; betalain biosynthesis.</text>
</comment>
<dbReference type="GO" id="GO:0050297">
    <property type="term" value="F:stizolobate synthase activity"/>
    <property type="evidence" value="ECO:0007669"/>
    <property type="project" value="UniProtKB-EC"/>
</dbReference>
<keyword evidence="9" id="KW-0560">Oxidoreductase</keyword>
<dbReference type="InterPro" id="IPR014436">
    <property type="entry name" value="Extradiol_dOase_DODA"/>
</dbReference>
<dbReference type="CDD" id="cd07363">
    <property type="entry name" value="45_DOPA_Dioxygenase"/>
    <property type="match status" value="1"/>
</dbReference>
<evidence type="ECO:0000256" key="8">
    <source>
        <dbReference type="ARBA" id="ARBA00022964"/>
    </source>
</evidence>
<dbReference type="Proteomes" id="UP000596660">
    <property type="component" value="Unplaced"/>
</dbReference>
<evidence type="ECO:0000313" key="11">
    <source>
        <dbReference type="EnsemblPlants" id="AUR62000604-RA:cds"/>
    </source>
</evidence>
<dbReference type="SMR" id="A0A803KNJ8"/>
<evidence type="ECO:0000256" key="7">
    <source>
        <dbReference type="ARBA" id="ARBA00022833"/>
    </source>
</evidence>
<reference evidence="11" key="2">
    <citation type="submission" date="2021-03" db="UniProtKB">
        <authorList>
            <consortium name="EnsemblPlants"/>
        </authorList>
    </citation>
    <scope>IDENTIFICATION</scope>
</reference>
<comment type="cofactor">
    <cofactor evidence="2">
        <name>Zn(2+)</name>
        <dbReference type="ChEBI" id="CHEBI:29105"/>
    </cofactor>
</comment>
<dbReference type="GO" id="GO:0008198">
    <property type="term" value="F:ferrous iron binding"/>
    <property type="evidence" value="ECO:0007669"/>
    <property type="project" value="InterPro"/>
</dbReference>
<dbReference type="EC" id="1.13.11.29" evidence="5"/>
<evidence type="ECO:0000256" key="6">
    <source>
        <dbReference type="ARBA" id="ARBA00022723"/>
    </source>
</evidence>
<dbReference type="AlphaFoldDB" id="A0A803KNJ8"/>
<gene>
    <name evidence="11" type="primary">LOC110735870</name>
</gene>
<dbReference type="UniPathway" id="UPA00278"/>
<evidence type="ECO:0000256" key="5">
    <source>
        <dbReference type="ARBA" id="ARBA00013224"/>
    </source>
</evidence>
<accession>A0A803KNJ8</accession>
<dbReference type="OMA" id="HGIWVPF"/>